<evidence type="ECO:0000256" key="1">
    <source>
        <dbReference type="SAM" id="Phobius"/>
    </source>
</evidence>
<proteinExistence type="evidence at transcript level"/>
<dbReference type="AlphaFoldDB" id="Q9N049"/>
<sequence>MIINHKPYCLLKNAKYNVAVLFSLLLLVTMLVIILPDVETSVMVTFLLK</sequence>
<protein>
    <submittedName>
        <fullName evidence="2">Unnamed protein product</fullName>
    </submittedName>
</protein>
<keyword evidence="1" id="KW-1133">Transmembrane helix</keyword>
<name>Q9N049_MACFA</name>
<evidence type="ECO:0000313" key="2">
    <source>
        <dbReference type="EMBL" id="BAB01665.1"/>
    </source>
</evidence>
<dbReference type="EMBL" id="AB046083">
    <property type="protein sequence ID" value="BAB01665.1"/>
    <property type="molecule type" value="mRNA"/>
</dbReference>
<feature type="transmembrane region" description="Helical" evidence="1">
    <location>
        <begin position="16"/>
        <end position="35"/>
    </location>
</feature>
<reference evidence="2" key="1">
    <citation type="submission" date="2000-07" db="EMBL/GenBank/DDBJ databases">
        <title>Isolation of full-length cDNA clones from macaque brain cDNA libraries.</title>
        <authorList>
            <person name="Osada N."/>
            <person name="Hida M."/>
            <person name="Kusuda J."/>
            <person name="Tanuma R."/>
            <person name="Iseki K."/>
            <person name="Hirai M."/>
            <person name="Terao K."/>
            <person name="Suzuki Y."/>
            <person name="Sugano S."/>
            <person name="Hashimoto K."/>
        </authorList>
    </citation>
    <scope>NUCLEOTIDE SEQUENCE</scope>
</reference>
<keyword evidence="1" id="KW-0472">Membrane</keyword>
<keyword evidence="1" id="KW-0812">Transmembrane</keyword>
<accession>Q9N049</accession>
<organism evidence="2">
    <name type="scientific">Macaca fascicularis</name>
    <name type="common">Crab-eating macaque</name>
    <name type="synonym">Cynomolgus monkey</name>
    <dbReference type="NCBI Taxonomy" id="9541"/>
    <lineage>
        <taxon>Eukaryota</taxon>
        <taxon>Metazoa</taxon>
        <taxon>Chordata</taxon>
        <taxon>Craniata</taxon>
        <taxon>Vertebrata</taxon>
        <taxon>Euteleostomi</taxon>
        <taxon>Mammalia</taxon>
        <taxon>Eutheria</taxon>
        <taxon>Euarchontoglires</taxon>
        <taxon>Primates</taxon>
        <taxon>Haplorrhini</taxon>
        <taxon>Catarrhini</taxon>
        <taxon>Cercopithecidae</taxon>
        <taxon>Cercopithecinae</taxon>
        <taxon>Macaca</taxon>
    </lineage>
</organism>